<evidence type="ECO:0000256" key="1">
    <source>
        <dbReference type="SAM" id="SignalP"/>
    </source>
</evidence>
<evidence type="ECO:0000313" key="2">
    <source>
        <dbReference type="Proteomes" id="UP000492821"/>
    </source>
</evidence>
<accession>A0A7E4VIN9</accession>
<sequence length="130" mass="14425">MRLLNVLLFLTLIAAAVSDIYMYAGMKAMVLCENNPVTAKVEILAAGDTEADHKKLASVFMKNGALETVIMMSGDPLYFLRIWHKCGKCQDHMDTAVVAKGDQYKNGFDNAANMPFNYGTIEMSECRQYG</sequence>
<proteinExistence type="predicted"/>
<organism evidence="2 3">
    <name type="scientific">Panagrellus redivivus</name>
    <name type="common">Microworm</name>
    <dbReference type="NCBI Taxonomy" id="6233"/>
    <lineage>
        <taxon>Eukaryota</taxon>
        <taxon>Metazoa</taxon>
        <taxon>Ecdysozoa</taxon>
        <taxon>Nematoda</taxon>
        <taxon>Chromadorea</taxon>
        <taxon>Rhabditida</taxon>
        <taxon>Tylenchina</taxon>
        <taxon>Panagrolaimomorpha</taxon>
        <taxon>Panagrolaimoidea</taxon>
        <taxon>Panagrolaimidae</taxon>
        <taxon>Panagrellus</taxon>
    </lineage>
</organism>
<dbReference type="Proteomes" id="UP000492821">
    <property type="component" value="Unassembled WGS sequence"/>
</dbReference>
<reference evidence="3" key="2">
    <citation type="submission" date="2020-10" db="UniProtKB">
        <authorList>
            <consortium name="WormBaseParasite"/>
        </authorList>
    </citation>
    <scope>IDENTIFICATION</scope>
</reference>
<dbReference type="AlphaFoldDB" id="A0A7E4VIN9"/>
<reference evidence="2" key="1">
    <citation type="journal article" date="2013" name="Genetics">
        <title>The draft genome and transcriptome of Panagrellus redivivus are shaped by the harsh demands of a free-living lifestyle.</title>
        <authorList>
            <person name="Srinivasan J."/>
            <person name="Dillman A.R."/>
            <person name="Macchietto M.G."/>
            <person name="Heikkinen L."/>
            <person name="Lakso M."/>
            <person name="Fracchia K.M."/>
            <person name="Antoshechkin I."/>
            <person name="Mortazavi A."/>
            <person name="Wong G."/>
            <person name="Sternberg P.W."/>
        </authorList>
    </citation>
    <scope>NUCLEOTIDE SEQUENCE [LARGE SCALE GENOMIC DNA]</scope>
    <source>
        <strain evidence="2">MT8872</strain>
    </source>
</reference>
<evidence type="ECO:0000313" key="3">
    <source>
        <dbReference type="WBParaSite" id="Pan_g20954.t1"/>
    </source>
</evidence>
<feature type="signal peptide" evidence="1">
    <location>
        <begin position="1"/>
        <end position="18"/>
    </location>
</feature>
<keyword evidence="1" id="KW-0732">Signal</keyword>
<name>A0A7E4VIN9_PANRE</name>
<feature type="chain" id="PRO_5028913611" evidence="1">
    <location>
        <begin position="19"/>
        <end position="130"/>
    </location>
</feature>
<keyword evidence="2" id="KW-1185">Reference proteome</keyword>
<dbReference type="WBParaSite" id="Pan_g20954.t1">
    <property type="protein sequence ID" value="Pan_g20954.t1"/>
    <property type="gene ID" value="Pan_g20954"/>
</dbReference>
<protein>
    <submittedName>
        <fullName evidence="3">Cytidine deaminase</fullName>
    </submittedName>
</protein>